<dbReference type="SUPFAM" id="SSF46894">
    <property type="entry name" value="C-terminal effector domain of the bipartite response regulators"/>
    <property type="match status" value="1"/>
</dbReference>
<dbReference type="PANTHER" id="PTHR44688:SF16">
    <property type="entry name" value="DNA-BINDING TRANSCRIPTIONAL ACTIVATOR DEVR_DOSR"/>
    <property type="match status" value="1"/>
</dbReference>
<evidence type="ECO:0000313" key="5">
    <source>
        <dbReference type="EMBL" id="MDQ1103782.1"/>
    </source>
</evidence>
<name>A0AAJ1U5V8_9ACTN</name>
<gene>
    <name evidence="5" type="ORF">QE405_001066</name>
</gene>
<dbReference type="SMART" id="SM00421">
    <property type="entry name" value="HTH_LUXR"/>
    <property type="match status" value="1"/>
</dbReference>
<keyword evidence="2 5" id="KW-0238">DNA-binding</keyword>
<comment type="caution">
    <text evidence="5">The sequence shown here is derived from an EMBL/GenBank/DDBJ whole genome shotgun (WGS) entry which is preliminary data.</text>
</comment>
<dbReference type="PANTHER" id="PTHR44688">
    <property type="entry name" value="DNA-BINDING TRANSCRIPTIONAL ACTIVATOR DEVR_DOSR"/>
    <property type="match status" value="1"/>
</dbReference>
<feature type="domain" description="HTH luxR-type" evidence="4">
    <location>
        <begin position="266"/>
        <end position="331"/>
    </location>
</feature>
<dbReference type="PROSITE" id="PS00622">
    <property type="entry name" value="HTH_LUXR_1"/>
    <property type="match status" value="1"/>
</dbReference>
<dbReference type="PROSITE" id="PS50043">
    <property type="entry name" value="HTH_LUXR_2"/>
    <property type="match status" value="1"/>
</dbReference>
<dbReference type="CDD" id="cd06170">
    <property type="entry name" value="LuxR_C_like"/>
    <property type="match status" value="1"/>
</dbReference>
<dbReference type="PRINTS" id="PR00038">
    <property type="entry name" value="HTHLUXR"/>
</dbReference>
<protein>
    <submittedName>
        <fullName evidence="5">DNA-binding CsgD family transcriptional regulator</fullName>
    </submittedName>
</protein>
<dbReference type="RefSeq" id="WP_307199186.1">
    <property type="nucleotide sequence ID" value="NZ_JAUTAN010000001.1"/>
</dbReference>
<evidence type="ECO:0000256" key="1">
    <source>
        <dbReference type="ARBA" id="ARBA00023015"/>
    </source>
</evidence>
<dbReference type="GO" id="GO:0006355">
    <property type="term" value="P:regulation of DNA-templated transcription"/>
    <property type="evidence" value="ECO:0007669"/>
    <property type="project" value="InterPro"/>
</dbReference>
<reference evidence="5" key="1">
    <citation type="submission" date="2023-07" db="EMBL/GenBank/DDBJ databases">
        <title>Functional and genomic diversity of the sorghum phyllosphere microbiome.</title>
        <authorList>
            <person name="Shade A."/>
        </authorList>
    </citation>
    <scope>NUCLEOTIDE SEQUENCE</scope>
    <source>
        <strain evidence="5">SORGH_AS_1067</strain>
    </source>
</reference>
<dbReference type="Pfam" id="PF00196">
    <property type="entry name" value="GerE"/>
    <property type="match status" value="1"/>
</dbReference>
<dbReference type="AlphaFoldDB" id="A0AAJ1U5V8"/>
<dbReference type="Proteomes" id="UP001239215">
    <property type="component" value="Unassembled WGS sequence"/>
</dbReference>
<evidence type="ECO:0000256" key="3">
    <source>
        <dbReference type="ARBA" id="ARBA00023163"/>
    </source>
</evidence>
<dbReference type="Gene3D" id="1.10.10.10">
    <property type="entry name" value="Winged helix-like DNA-binding domain superfamily/Winged helix DNA-binding domain"/>
    <property type="match status" value="1"/>
</dbReference>
<keyword evidence="1" id="KW-0805">Transcription regulation</keyword>
<dbReference type="SUPFAM" id="SSF55781">
    <property type="entry name" value="GAF domain-like"/>
    <property type="match status" value="1"/>
</dbReference>
<keyword evidence="3" id="KW-0804">Transcription</keyword>
<dbReference type="InterPro" id="IPR000792">
    <property type="entry name" value="Tscrpt_reg_LuxR_C"/>
</dbReference>
<accession>A0AAJ1U5V8</accession>
<proteinExistence type="predicted"/>
<dbReference type="GO" id="GO:0003677">
    <property type="term" value="F:DNA binding"/>
    <property type="evidence" value="ECO:0007669"/>
    <property type="project" value="UniProtKB-KW"/>
</dbReference>
<dbReference type="InterPro" id="IPR036388">
    <property type="entry name" value="WH-like_DNA-bd_sf"/>
</dbReference>
<dbReference type="InterPro" id="IPR016032">
    <property type="entry name" value="Sig_transdc_resp-reg_C-effctor"/>
</dbReference>
<evidence type="ECO:0000256" key="2">
    <source>
        <dbReference type="ARBA" id="ARBA00023125"/>
    </source>
</evidence>
<evidence type="ECO:0000259" key="4">
    <source>
        <dbReference type="PROSITE" id="PS50043"/>
    </source>
</evidence>
<organism evidence="5 6">
    <name type="scientific">Nocardioides zeae</name>
    <dbReference type="NCBI Taxonomy" id="1457234"/>
    <lineage>
        <taxon>Bacteria</taxon>
        <taxon>Bacillati</taxon>
        <taxon>Actinomycetota</taxon>
        <taxon>Actinomycetes</taxon>
        <taxon>Propionibacteriales</taxon>
        <taxon>Nocardioidaceae</taxon>
        <taxon>Nocardioides</taxon>
    </lineage>
</organism>
<sequence>MSNDPINRTSPEEDLLGVLASAAPLARRAGGLLDLLGREVPFDAAWLALCDPRSREYAGVASVGLDDEAVAFLDDPATTRDMAVAGFDRDRPPQSLAELPVAPRDLPTWDRCLGPAGFHECLGVPLFAPGRLHVGHLTLLYRSGEPPPEVARERLGTLAPAIARGLSPVLSLAVGARIAHGAAAGVVLLRDGSVCALPGLGGHLLLEPVSSVVQLARRALGRGDVFRSFLWPSDGSRGGASSYVRLTVLAATDAPPFVVGTVLVTLEADCQGLTARELEVLGLLVEGLSNHEIADRLVVAQRTVAAHVEHVLHKLDVPTRTLAALRAEREGCYVPAAPPRPAPPATPVRR</sequence>
<dbReference type="EMBL" id="JAUTAN010000001">
    <property type="protein sequence ID" value="MDQ1103782.1"/>
    <property type="molecule type" value="Genomic_DNA"/>
</dbReference>
<evidence type="ECO:0000313" key="6">
    <source>
        <dbReference type="Proteomes" id="UP001239215"/>
    </source>
</evidence>